<comment type="similarity">
    <text evidence="1">Belongs to the peptidase C48 family.</text>
</comment>
<evidence type="ECO:0000259" key="5">
    <source>
        <dbReference type="PROSITE" id="PS50600"/>
    </source>
</evidence>
<dbReference type="SUPFAM" id="SSF54001">
    <property type="entry name" value="Cysteine proteinases"/>
    <property type="match status" value="1"/>
</dbReference>
<evidence type="ECO:0000256" key="4">
    <source>
        <dbReference type="ARBA" id="ARBA00022807"/>
    </source>
</evidence>
<accession>A0A9R1VGC5</accession>
<comment type="caution">
    <text evidence="6">The sequence shown here is derived from an EMBL/GenBank/DDBJ whole genome shotgun (WGS) entry which is preliminary data.</text>
</comment>
<dbReference type="Proteomes" id="UP000235145">
    <property type="component" value="Unassembled WGS sequence"/>
</dbReference>
<proteinExistence type="inferred from homology"/>
<reference evidence="6 7" key="1">
    <citation type="journal article" date="2017" name="Nat. Commun.">
        <title>Genome assembly with in vitro proximity ligation data and whole-genome triplication in lettuce.</title>
        <authorList>
            <person name="Reyes-Chin-Wo S."/>
            <person name="Wang Z."/>
            <person name="Yang X."/>
            <person name="Kozik A."/>
            <person name="Arikit S."/>
            <person name="Song C."/>
            <person name="Xia L."/>
            <person name="Froenicke L."/>
            <person name="Lavelle D.O."/>
            <person name="Truco M.J."/>
            <person name="Xia R."/>
            <person name="Zhu S."/>
            <person name="Xu C."/>
            <person name="Xu H."/>
            <person name="Xu X."/>
            <person name="Cox K."/>
            <person name="Korf I."/>
            <person name="Meyers B.C."/>
            <person name="Michelmore R.W."/>
        </authorList>
    </citation>
    <scope>NUCLEOTIDE SEQUENCE [LARGE SCALE GENOMIC DNA]</scope>
    <source>
        <strain evidence="7">cv. Salinas</strain>
        <tissue evidence="6">Seedlings</tissue>
    </source>
</reference>
<protein>
    <recommendedName>
        <fullName evidence="5">Ubiquitin-like protease family profile domain-containing protein</fullName>
    </recommendedName>
</protein>
<name>A0A9R1VGC5_LACSA</name>
<gene>
    <name evidence="6" type="ORF">LSAT_V11C500266130</name>
</gene>
<dbReference type="GO" id="GO:0008234">
    <property type="term" value="F:cysteine-type peptidase activity"/>
    <property type="evidence" value="ECO:0007669"/>
    <property type="project" value="UniProtKB-KW"/>
</dbReference>
<keyword evidence="2" id="KW-0645">Protease</keyword>
<dbReference type="PANTHER" id="PTHR12606:SF151">
    <property type="entry name" value="UBIQUITIN-LIKE PROTEASE FAMILY PROFILE DOMAIN-CONTAINING PROTEIN"/>
    <property type="match status" value="1"/>
</dbReference>
<evidence type="ECO:0000256" key="1">
    <source>
        <dbReference type="ARBA" id="ARBA00005234"/>
    </source>
</evidence>
<feature type="domain" description="Ubiquitin-like protease family profile" evidence="5">
    <location>
        <begin position="88"/>
        <end position="269"/>
    </location>
</feature>
<dbReference type="AlphaFoldDB" id="A0A9R1VGC5"/>
<dbReference type="Gene3D" id="3.40.395.10">
    <property type="entry name" value="Adenoviral Proteinase, Chain A"/>
    <property type="match status" value="1"/>
</dbReference>
<dbReference type="EMBL" id="NBSK02000005">
    <property type="protein sequence ID" value="KAJ0204207.1"/>
    <property type="molecule type" value="Genomic_DNA"/>
</dbReference>
<sequence length="269" mass="32079">MIRRCNNYRTVNHFDDHVFDDNDRPRLRNPSKYRCTPYTELHTTLNQKRRPKKKVDVKSTTPIPPPTFVVVHDFLVLRLQPYVAGGEVVLQNKFFMHITWSTICIIRALFGHTHNGWLDETHMTIWIRLLMERRFDSDRYTIMSPNFFVCHVLEDGFDWRAFMSGIATYPNFMVPWWNVLMPIHSFHNHWLFGKLRLESMEVHIYDSLGRSTYKKFEYDGTLSKFAARAQRNIPRIPLDMKFIFETNVPQKSSELGEIALFLFVCLWNN</sequence>
<evidence type="ECO:0000313" key="7">
    <source>
        <dbReference type="Proteomes" id="UP000235145"/>
    </source>
</evidence>
<organism evidence="6 7">
    <name type="scientific">Lactuca sativa</name>
    <name type="common">Garden lettuce</name>
    <dbReference type="NCBI Taxonomy" id="4236"/>
    <lineage>
        <taxon>Eukaryota</taxon>
        <taxon>Viridiplantae</taxon>
        <taxon>Streptophyta</taxon>
        <taxon>Embryophyta</taxon>
        <taxon>Tracheophyta</taxon>
        <taxon>Spermatophyta</taxon>
        <taxon>Magnoliopsida</taxon>
        <taxon>eudicotyledons</taxon>
        <taxon>Gunneridae</taxon>
        <taxon>Pentapetalae</taxon>
        <taxon>asterids</taxon>
        <taxon>campanulids</taxon>
        <taxon>Asterales</taxon>
        <taxon>Asteraceae</taxon>
        <taxon>Cichorioideae</taxon>
        <taxon>Cichorieae</taxon>
        <taxon>Lactucinae</taxon>
        <taxon>Lactuca</taxon>
    </lineage>
</organism>
<dbReference type="InterPro" id="IPR038765">
    <property type="entry name" value="Papain-like_cys_pep_sf"/>
</dbReference>
<evidence type="ECO:0000256" key="3">
    <source>
        <dbReference type="ARBA" id="ARBA00022801"/>
    </source>
</evidence>
<keyword evidence="3" id="KW-0378">Hydrolase</keyword>
<dbReference type="GO" id="GO:0006508">
    <property type="term" value="P:proteolysis"/>
    <property type="evidence" value="ECO:0007669"/>
    <property type="project" value="UniProtKB-KW"/>
</dbReference>
<dbReference type="PROSITE" id="PS50600">
    <property type="entry name" value="ULP_PROTEASE"/>
    <property type="match status" value="1"/>
</dbReference>
<dbReference type="InterPro" id="IPR003653">
    <property type="entry name" value="Peptidase_C48_C"/>
</dbReference>
<dbReference type="PANTHER" id="PTHR12606">
    <property type="entry name" value="SENTRIN/SUMO-SPECIFIC PROTEASE"/>
    <property type="match status" value="1"/>
</dbReference>
<evidence type="ECO:0000256" key="2">
    <source>
        <dbReference type="ARBA" id="ARBA00022670"/>
    </source>
</evidence>
<keyword evidence="4" id="KW-0788">Thiol protease</keyword>
<evidence type="ECO:0000313" key="6">
    <source>
        <dbReference type="EMBL" id="KAJ0204207.1"/>
    </source>
</evidence>
<keyword evidence="7" id="KW-1185">Reference proteome</keyword>